<feature type="transmembrane region" description="Helical" evidence="1">
    <location>
        <begin position="12"/>
        <end position="31"/>
    </location>
</feature>
<accession>A0ABY7PTL4</accession>
<reference evidence="2 3" key="1">
    <citation type="journal article" date="2011" name="Int. J. Syst. Evol. Microbiol.">
        <title>Hymenobacter yonginensis sp. nov., isolated from a mesotrophic artificial lake.</title>
        <authorList>
            <person name="Joung Y."/>
            <person name="Cho S.H."/>
            <person name="Kim H."/>
            <person name="Kim S.B."/>
            <person name="Joh K."/>
        </authorList>
    </citation>
    <scope>NUCLEOTIDE SEQUENCE [LARGE SCALE GENOMIC DNA]</scope>
    <source>
        <strain evidence="2 3">KCTC 22745</strain>
    </source>
</reference>
<feature type="transmembrane region" description="Helical" evidence="1">
    <location>
        <begin position="93"/>
        <end position="114"/>
    </location>
</feature>
<dbReference type="EMBL" id="CP115396">
    <property type="protein sequence ID" value="WBO86278.1"/>
    <property type="molecule type" value="Genomic_DNA"/>
</dbReference>
<evidence type="ECO:0000256" key="1">
    <source>
        <dbReference type="SAM" id="Phobius"/>
    </source>
</evidence>
<name>A0ABY7PTL4_9BACT</name>
<evidence type="ECO:0000313" key="3">
    <source>
        <dbReference type="Proteomes" id="UP001211872"/>
    </source>
</evidence>
<dbReference type="RefSeq" id="WP_270128862.1">
    <property type="nucleotide sequence ID" value="NZ_CP115396.1"/>
</dbReference>
<dbReference type="Proteomes" id="UP001211872">
    <property type="component" value="Chromosome"/>
</dbReference>
<gene>
    <name evidence="2" type="ORF">O9Z63_08445</name>
</gene>
<keyword evidence="1" id="KW-1133">Transmembrane helix</keyword>
<protein>
    <submittedName>
        <fullName evidence="2">Uncharacterized protein</fullName>
    </submittedName>
</protein>
<evidence type="ECO:0000313" key="2">
    <source>
        <dbReference type="EMBL" id="WBO86278.1"/>
    </source>
</evidence>
<keyword evidence="1" id="KW-0812">Transmembrane</keyword>
<proteinExistence type="predicted"/>
<sequence length="137" mass="15221">MAVTIRRNDVRASNLLLVNFILGLVAEVYQFKHAFSSHFLGTLVFLAFNLLPGLVFVWLIRQGYHWAKVYFIFLFLVGLAVYAPKLLGQQLPISTILITLACAIPQAWAVLILLKDLFRKPKAGDAGVAEGGHNRGN</sequence>
<feature type="transmembrane region" description="Helical" evidence="1">
    <location>
        <begin position="69"/>
        <end position="87"/>
    </location>
</feature>
<keyword evidence="1" id="KW-0472">Membrane</keyword>
<organism evidence="2 3">
    <name type="scientific">Hymenobacter yonginensis</name>
    <dbReference type="NCBI Taxonomy" id="748197"/>
    <lineage>
        <taxon>Bacteria</taxon>
        <taxon>Pseudomonadati</taxon>
        <taxon>Bacteroidota</taxon>
        <taxon>Cytophagia</taxon>
        <taxon>Cytophagales</taxon>
        <taxon>Hymenobacteraceae</taxon>
        <taxon>Hymenobacter</taxon>
    </lineage>
</organism>
<keyword evidence="3" id="KW-1185">Reference proteome</keyword>
<feature type="transmembrane region" description="Helical" evidence="1">
    <location>
        <begin position="37"/>
        <end position="60"/>
    </location>
</feature>